<evidence type="ECO:0000256" key="2">
    <source>
        <dbReference type="ARBA" id="ARBA00005619"/>
    </source>
</evidence>
<dbReference type="Pfam" id="PF09439">
    <property type="entry name" value="SRPRB"/>
    <property type="match status" value="1"/>
</dbReference>
<dbReference type="CDD" id="cd04105">
    <property type="entry name" value="SR_beta"/>
    <property type="match status" value="1"/>
</dbReference>
<dbReference type="KEGG" id="tdl:TDEL_0E03630"/>
<evidence type="ECO:0000256" key="5">
    <source>
        <dbReference type="ARBA" id="ARBA00022741"/>
    </source>
</evidence>
<dbReference type="FunCoup" id="G8ZVG2">
    <property type="interactions" value="654"/>
</dbReference>
<name>G8ZVG2_TORDE</name>
<comment type="subcellular location">
    <subcellularLocation>
        <location evidence="1">Endoplasmic reticulum membrane</location>
        <topology evidence="1">Single-pass membrane protein</topology>
    </subcellularLocation>
</comment>
<comment type="similarity">
    <text evidence="2">Belongs to the SRP receptor beta subunit family.</text>
</comment>
<evidence type="ECO:0000256" key="6">
    <source>
        <dbReference type="ARBA" id="ARBA00022824"/>
    </source>
</evidence>
<dbReference type="GO" id="GO:0005525">
    <property type="term" value="F:GTP binding"/>
    <property type="evidence" value="ECO:0007669"/>
    <property type="project" value="UniProtKB-KW"/>
</dbReference>
<gene>
    <name evidence="12" type="primary">TDEL0E03630</name>
    <name evidence="12" type="ORF">TDEL_0E03630</name>
</gene>
<evidence type="ECO:0000256" key="4">
    <source>
        <dbReference type="ARBA" id="ARBA00022692"/>
    </source>
</evidence>
<protein>
    <recommendedName>
        <fullName evidence="3">Signal recognition particle receptor subunit beta</fullName>
    </recommendedName>
</protein>
<dbReference type="eggNOG" id="KOG0090">
    <property type="taxonomic scope" value="Eukaryota"/>
</dbReference>
<proteinExistence type="inferred from homology"/>
<dbReference type="GeneID" id="11504007"/>
<dbReference type="Gene3D" id="3.40.50.300">
    <property type="entry name" value="P-loop containing nucleotide triphosphate hydrolases"/>
    <property type="match status" value="1"/>
</dbReference>
<dbReference type="RefSeq" id="XP_003681817.1">
    <property type="nucleotide sequence ID" value="XM_003681769.1"/>
</dbReference>
<dbReference type="InterPro" id="IPR027417">
    <property type="entry name" value="P-loop_NTPase"/>
</dbReference>
<evidence type="ECO:0000256" key="7">
    <source>
        <dbReference type="ARBA" id="ARBA00022989"/>
    </source>
</evidence>
<organism evidence="12 13">
    <name type="scientific">Torulaspora delbrueckii</name>
    <name type="common">Yeast</name>
    <name type="synonym">Candida colliculosa</name>
    <dbReference type="NCBI Taxonomy" id="4950"/>
    <lineage>
        <taxon>Eukaryota</taxon>
        <taxon>Fungi</taxon>
        <taxon>Dikarya</taxon>
        <taxon>Ascomycota</taxon>
        <taxon>Saccharomycotina</taxon>
        <taxon>Saccharomycetes</taxon>
        <taxon>Saccharomycetales</taxon>
        <taxon>Saccharomycetaceae</taxon>
        <taxon>Torulaspora</taxon>
    </lineage>
</organism>
<evidence type="ECO:0000256" key="9">
    <source>
        <dbReference type="ARBA" id="ARBA00023136"/>
    </source>
</evidence>
<keyword evidence="10" id="KW-0675">Receptor</keyword>
<dbReference type="GO" id="GO:0042802">
    <property type="term" value="F:identical protein binding"/>
    <property type="evidence" value="ECO:0007669"/>
    <property type="project" value="EnsemblFungi"/>
</dbReference>
<feature type="transmembrane region" description="Helical" evidence="11">
    <location>
        <begin position="6"/>
        <end position="23"/>
    </location>
</feature>
<dbReference type="STRING" id="1076872.G8ZVG2"/>
<keyword evidence="8" id="KW-0342">GTP-binding</keyword>
<keyword evidence="6" id="KW-0256">Endoplasmic reticulum</keyword>
<dbReference type="HOGENOM" id="CLU_091084_1_0_1"/>
<dbReference type="EMBL" id="HE616746">
    <property type="protein sequence ID" value="CCE92606.1"/>
    <property type="molecule type" value="Genomic_DNA"/>
</dbReference>
<dbReference type="GO" id="GO:0005047">
    <property type="term" value="F:signal recognition particle binding"/>
    <property type="evidence" value="ECO:0007669"/>
    <property type="project" value="EnsemblFungi"/>
</dbReference>
<evidence type="ECO:0000256" key="3">
    <source>
        <dbReference type="ARBA" id="ARBA00020256"/>
    </source>
</evidence>
<keyword evidence="4 11" id="KW-0812">Transmembrane</keyword>
<dbReference type="InParanoid" id="G8ZVG2"/>
<evidence type="ECO:0000256" key="10">
    <source>
        <dbReference type="ARBA" id="ARBA00023170"/>
    </source>
</evidence>
<evidence type="ECO:0000313" key="13">
    <source>
        <dbReference type="Proteomes" id="UP000005627"/>
    </source>
</evidence>
<evidence type="ECO:0000256" key="1">
    <source>
        <dbReference type="ARBA" id="ARBA00004389"/>
    </source>
</evidence>
<keyword evidence="9 11" id="KW-0472">Membrane</keyword>
<keyword evidence="7 11" id="KW-1133">Transmembrane helix</keyword>
<keyword evidence="13" id="KW-1185">Reference proteome</keyword>
<evidence type="ECO:0000256" key="11">
    <source>
        <dbReference type="SAM" id="Phobius"/>
    </source>
</evidence>
<accession>G8ZVG2</accession>
<dbReference type="InterPro" id="IPR019009">
    <property type="entry name" value="SRP_receptor_beta_su"/>
</dbReference>
<sequence length="258" mass="29029">MLGIPVLLAIILVLVTSSFLLILQRNTGRLIPNAKTANKNREPTFVIAGPSYSGKTCLYNLLTMDKLRNTVMSQEPSVTHSFKLPGSPAVRLMEFPGHLKLRGKLLTELKNSTNIKGLIYVIDSTVDPKELTKTAEFLFQIIQLTEREKNGVDILLACNKSDSFAARQPLKIKSVLETEIEKIIQRKRNSLDTVSGSLNRTNEGEDKEESEWDNMELFESANGFRFEVLEGNVDAFEGSVSKRNIGKWDCWIRERAVN</sequence>
<dbReference type="AlphaFoldDB" id="G8ZVG2"/>
<dbReference type="GO" id="GO:0005785">
    <property type="term" value="C:signal recognition particle receptor complex"/>
    <property type="evidence" value="ECO:0007669"/>
    <property type="project" value="EnsemblFungi"/>
</dbReference>
<reference evidence="12 13" key="1">
    <citation type="journal article" date="2011" name="Proc. Natl. Acad. Sci. U.S.A.">
        <title>Evolutionary erosion of yeast sex chromosomes by mating-type switching accidents.</title>
        <authorList>
            <person name="Gordon J.L."/>
            <person name="Armisen D."/>
            <person name="Proux-Wera E."/>
            <person name="Oheigeartaigh S.S."/>
            <person name="Byrne K.P."/>
            <person name="Wolfe K.H."/>
        </authorList>
    </citation>
    <scope>NUCLEOTIDE SEQUENCE [LARGE SCALE GENOMIC DNA]</scope>
    <source>
        <strain evidence="13">ATCC 10662 / CBS 1146 / NBRC 0425 / NCYC 2629 / NRRL Y-866</strain>
    </source>
</reference>
<dbReference type="GO" id="GO:0045047">
    <property type="term" value="P:protein targeting to ER"/>
    <property type="evidence" value="ECO:0007669"/>
    <property type="project" value="EnsemblFungi"/>
</dbReference>
<dbReference type="SUPFAM" id="SSF52540">
    <property type="entry name" value="P-loop containing nucleoside triphosphate hydrolases"/>
    <property type="match status" value="1"/>
</dbReference>
<dbReference type="OrthoDB" id="41266at2759"/>
<evidence type="ECO:0000313" key="12">
    <source>
        <dbReference type="EMBL" id="CCE92606.1"/>
    </source>
</evidence>
<dbReference type="Proteomes" id="UP000005627">
    <property type="component" value="Chromosome 5"/>
</dbReference>
<keyword evidence="5" id="KW-0547">Nucleotide-binding</keyword>
<evidence type="ECO:0000256" key="8">
    <source>
        <dbReference type="ARBA" id="ARBA00023134"/>
    </source>
</evidence>